<evidence type="ECO:0000313" key="5">
    <source>
        <dbReference type="Proteomes" id="UP000748991"/>
    </source>
</evidence>
<dbReference type="EMBL" id="JAGZZP010000023">
    <property type="protein sequence ID" value="MBS6535860.1"/>
    <property type="molecule type" value="Genomic_DNA"/>
</dbReference>
<dbReference type="RefSeq" id="WP_278638627.1">
    <property type="nucleotide sequence ID" value="NZ_JAGZZP010000023.1"/>
</dbReference>
<organism evidence="4 5">
    <name type="scientific">Peptoniphilus harei</name>
    <dbReference type="NCBI Taxonomy" id="54005"/>
    <lineage>
        <taxon>Bacteria</taxon>
        <taxon>Bacillati</taxon>
        <taxon>Bacillota</taxon>
        <taxon>Tissierellia</taxon>
        <taxon>Tissierellales</taxon>
        <taxon>Peptoniphilaceae</taxon>
        <taxon>Peptoniphilus</taxon>
    </lineage>
</organism>
<evidence type="ECO:0000313" key="4">
    <source>
        <dbReference type="EMBL" id="MBS6535860.1"/>
    </source>
</evidence>
<dbReference type="GO" id="GO:0016301">
    <property type="term" value="F:kinase activity"/>
    <property type="evidence" value="ECO:0007669"/>
    <property type="project" value="UniProtKB-KW"/>
</dbReference>
<proteinExistence type="predicted"/>
<evidence type="ECO:0000256" key="1">
    <source>
        <dbReference type="ARBA" id="ARBA00022679"/>
    </source>
</evidence>
<dbReference type="Pfam" id="PF07804">
    <property type="entry name" value="HipA_C"/>
    <property type="match status" value="1"/>
</dbReference>
<evidence type="ECO:0000259" key="3">
    <source>
        <dbReference type="Pfam" id="PF07804"/>
    </source>
</evidence>
<comment type="caution">
    <text evidence="4">The sequence shown here is derived from an EMBL/GenBank/DDBJ whole genome shotgun (WGS) entry which is preliminary data.</text>
</comment>
<dbReference type="Gene3D" id="1.10.1070.20">
    <property type="match status" value="1"/>
</dbReference>
<protein>
    <submittedName>
        <fullName evidence="4">HipA domain-containing protein</fullName>
    </submittedName>
</protein>
<keyword evidence="2" id="KW-0418">Kinase</keyword>
<dbReference type="Proteomes" id="UP000748991">
    <property type="component" value="Unassembled WGS sequence"/>
</dbReference>
<keyword evidence="1" id="KW-0808">Transferase</keyword>
<gene>
    <name evidence="4" type="ORF">KH327_08520</name>
</gene>
<reference evidence="4" key="1">
    <citation type="submission" date="2021-02" db="EMBL/GenBank/DDBJ databases">
        <title>Infant gut strain persistence is associated with maternal origin, phylogeny, and functional potential including surface adhesion and iron acquisition.</title>
        <authorList>
            <person name="Lou Y.C."/>
        </authorList>
    </citation>
    <scope>NUCLEOTIDE SEQUENCE</scope>
    <source>
        <strain evidence="4">L3_060_052G1_dasL3_060_052G1_concoct_1</strain>
    </source>
</reference>
<name>A0A943XVW7_9FIRM</name>
<dbReference type="InterPro" id="IPR012893">
    <property type="entry name" value="HipA-like_C"/>
</dbReference>
<dbReference type="AlphaFoldDB" id="A0A943XVW7"/>
<feature type="domain" description="HipA-like C-terminal" evidence="3">
    <location>
        <begin position="153"/>
        <end position="328"/>
    </location>
</feature>
<accession>A0A943XVW7</accession>
<sequence>MEYIFFNKNTPVFSFEMIHGKVIKILKIFNPEFRPIQVQFNKKQNKIEKSSFEHFLKGRRIPDTRQDKDRLLENLKGKSLYELSLAYYGLSLSDQYWIRNKNDNIEWKDINFFQNEFSEDMGLFMFGKSSSSFSLKTPNNTSDGWLKKAWILEKNKRVLVKGSSSPFYQEAFNEKIAYQISKILKINHVKYEIKEIGNKSYSVCENFINENTELVPVNAIIQSVQKPNHLSMYNFVINELEKLEIHDAQEKINEMLFLDYIIFNEDRHFNNFGFIRNVETLKAEGMAPIFDSGTSLFYNTLDTAIKSANPEVKPFYGERKRQFELIKDCVNKKIDIDKIQKIIIDVLSESRYLEEFAPKRKDIISERIKNSIL</sequence>
<evidence type="ECO:0000256" key="2">
    <source>
        <dbReference type="ARBA" id="ARBA00022777"/>
    </source>
</evidence>